<organism evidence="1">
    <name type="scientific">termite gut metagenome</name>
    <dbReference type="NCBI Taxonomy" id="433724"/>
    <lineage>
        <taxon>unclassified sequences</taxon>
        <taxon>metagenomes</taxon>
        <taxon>organismal metagenomes</taxon>
    </lineage>
</organism>
<protein>
    <submittedName>
        <fullName evidence="1">Uncharacterized protein</fullName>
    </submittedName>
</protein>
<comment type="caution">
    <text evidence="1">The sequence shown here is derived from an EMBL/GenBank/DDBJ whole genome shotgun (WGS) entry which is preliminary data.</text>
</comment>
<evidence type="ECO:0000313" key="1">
    <source>
        <dbReference type="EMBL" id="KAA6307059.1"/>
    </source>
</evidence>
<reference evidence="1" key="1">
    <citation type="submission" date="2019-03" db="EMBL/GenBank/DDBJ databases">
        <title>Single cell metagenomics reveals metabolic interactions within the superorganism composed of flagellate Streblomastix strix and complex community of Bacteroidetes bacteria on its surface.</title>
        <authorList>
            <person name="Treitli S.C."/>
            <person name="Kolisko M."/>
            <person name="Husnik F."/>
            <person name="Keeling P."/>
            <person name="Hampl V."/>
        </authorList>
    </citation>
    <scope>NUCLEOTIDE SEQUENCE</scope>
    <source>
        <strain evidence="1">STM</strain>
    </source>
</reference>
<dbReference type="AlphaFoldDB" id="A0A5J4PEZ0"/>
<accession>A0A5J4PEZ0</accession>
<gene>
    <name evidence="1" type="ORF">EZS27_041274</name>
</gene>
<dbReference type="EMBL" id="SNRY01009443">
    <property type="protein sequence ID" value="KAA6307059.1"/>
    <property type="molecule type" value="Genomic_DNA"/>
</dbReference>
<name>A0A5J4PEZ0_9ZZZZ</name>
<proteinExistence type="predicted"/>
<sequence length="60" mass="6760">ILECKASFSPSLSKGNYNAFEDIAPNRMFIVIPSTESWSMKQGIDVIALDEIKNRIDELL</sequence>
<feature type="non-terminal residue" evidence="1">
    <location>
        <position position="1"/>
    </location>
</feature>